<reference evidence="1" key="1">
    <citation type="submission" date="2020-11" db="EMBL/GenBank/DDBJ databases">
        <authorList>
            <person name="Tran Van P."/>
        </authorList>
    </citation>
    <scope>NUCLEOTIDE SEQUENCE</scope>
</reference>
<name>A0A7R9A4U0_9CRUS</name>
<dbReference type="AlphaFoldDB" id="A0A7R9A4U0"/>
<accession>A0A7R9A4U0</accession>
<dbReference type="EMBL" id="LR900608">
    <property type="protein sequence ID" value="CAD7246291.1"/>
    <property type="molecule type" value="Genomic_DNA"/>
</dbReference>
<dbReference type="Proteomes" id="UP000677054">
    <property type="component" value="Unassembled WGS sequence"/>
</dbReference>
<evidence type="ECO:0000313" key="2">
    <source>
        <dbReference type="Proteomes" id="UP000677054"/>
    </source>
</evidence>
<proteinExistence type="predicted"/>
<keyword evidence="2" id="KW-1185">Reference proteome</keyword>
<gene>
    <name evidence="1" type="ORF">DSTB1V02_LOCUS6144</name>
</gene>
<dbReference type="EMBL" id="CAJPEV010001091">
    <property type="protein sequence ID" value="CAG0890660.1"/>
    <property type="molecule type" value="Genomic_DNA"/>
</dbReference>
<evidence type="ECO:0000313" key="1">
    <source>
        <dbReference type="EMBL" id="CAD7246291.1"/>
    </source>
</evidence>
<sequence length="152" mass="16600">MRILHTSFKLSSVKIPSASQVSIELGGAKHFGSCWCDSFQRPISKVKLLSWAGYLGELFSKKAAGLFCCLKQKAVSIPTWSEYLLGSARSGERRIPLGRANPSDAAPMVGLTSVYLRKANSSNQFWHTRVDTAPAPTAWHIFRAASLAECPS</sequence>
<protein>
    <submittedName>
        <fullName evidence="1">Uncharacterized protein</fullName>
    </submittedName>
</protein>
<organism evidence="1">
    <name type="scientific">Darwinula stevensoni</name>
    <dbReference type="NCBI Taxonomy" id="69355"/>
    <lineage>
        <taxon>Eukaryota</taxon>
        <taxon>Metazoa</taxon>
        <taxon>Ecdysozoa</taxon>
        <taxon>Arthropoda</taxon>
        <taxon>Crustacea</taxon>
        <taxon>Oligostraca</taxon>
        <taxon>Ostracoda</taxon>
        <taxon>Podocopa</taxon>
        <taxon>Podocopida</taxon>
        <taxon>Darwinulocopina</taxon>
        <taxon>Darwinuloidea</taxon>
        <taxon>Darwinulidae</taxon>
        <taxon>Darwinula</taxon>
    </lineage>
</organism>